<reference evidence="4 6" key="1">
    <citation type="submission" date="2018-08" db="EMBL/GenBank/DDBJ databases">
        <title>Genomic investigation of the strawberry pathogen Phytophthora fragariae indicates pathogenicity is determined by transcriptional variation in three key races.</title>
        <authorList>
            <person name="Adams T.M."/>
            <person name="Armitage A.D."/>
            <person name="Sobczyk M.K."/>
            <person name="Bates H.J."/>
            <person name="Dunwell J.M."/>
            <person name="Nellist C.F."/>
            <person name="Harrison R.J."/>
        </authorList>
    </citation>
    <scope>NUCLEOTIDE SEQUENCE [LARGE SCALE GENOMIC DNA]</scope>
    <source>
        <strain evidence="3 5">SCRP249</strain>
        <strain evidence="4 6">SCRP333</strain>
    </source>
</reference>
<dbReference type="EMBL" id="QXFT01000076">
    <property type="protein sequence ID" value="KAE9356236.1"/>
    <property type="molecule type" value="Genomic_DNA"/>
</dbReference>
<dbReference type="Proteomes" id="UP000434957">
    <property type="component" value="Unassembled WGS sequence"/>
</dbReference>
<evidence type="ECO:0000259" key="2">
    <source>
        <dbReference type="Pfam" id="PF00169"/>
    </source>
</evidence>
<comment type="caution">
    <text evidence="4">The sequence shown here is derived from an EMBL/GenBank/DDBJ whole genome shotgun (WGS) entry which is preliminary data.</text>
</comment>
<proteinExistence type="predicted"/>
<dbReference type="Proteomes" id="UP000429607">
    <property type="component" value="Unassembled WGS sequence"/>
</dbReference>
<evidence type="ECO:0000313" key="3">
    <source>
        <dbReference type="EMBL" id="KAE9050608.1"/>
    </source>
</evidence>
<sequence>MTQGFPANRGRTANLRRRRRPPGFRAPCFLRKAGRLYNKTGLGQSWRPLFFLLEGTVLYYYKREGDLVPNGIVVLTRCPIRATKEKNLYIFRISHPKTSKIYELAATMPCLLQQRLDAALGLLPLHARGRVGHESPDVPSAVIPDEYRGRIDGLLVGFVAQVREDADGWKFQTEQRDVKAYVRCTPWIGAFKGEGFIAHHPPRCCS</sequence>
<keyword evidence="6" id="KW-1185">Reference proteome</keyword>
<gene>
    <name evidence="3" type="ORF">PR001_g2229</name>
    <name evidence="4" type="ORF">PR003_g2421</name>
</gene>
<evidence type="ECO:0000313" key="5">
    <source>
        <dbReference type="Proteomes" id="UP000429607"/>
    </source>
</evidence>
<evidence type="ECO:0000313" key="4">
    <source>
        <dbReference type="EMBL" id="KAE9356236.1"/>
    </source>
</evidence>
<protein>
    <recommendedName>
        <fullName evidence="2">PH domain-containing protein</fullName>
    </recommendedName>
</protein>
<dbReference type="Gene3D" id="2.30.29.30">
    <property type="entry name" value="Pleckstrin-homology domain (PH domain)/Phosphotyrosine-binding domain (PTB)"/>
    <property type="match status" value="1"/>
</dbReference>
<feature type="region of interest" description="Disordered" evidence="1">
    <location>
        <begin position="1"/>
        <end position="24"/>
    </location>
</feature>
<dbReference type="InterPro" id="IPR011993">
    <property type="entry name" value="PH-like_dom_sf"/>
</dbReference>
<organism evidence="4 6">
    <name type="scientific">Phytophthora rubi</name>
    <dbReference type="NCBI Taxonomy" id="129364"/>
    <lineage>
        <taxon>Eukaryota</taxon>
        <taxon>Sar</taxon>
        <taxon>Stramenopiles</taxon>
        <taxon>Oomycota</taxon>
        <taxon>Peronosporomycetes</taxon>
        <taxon>Peronosporales</taxon>
        <taxon>Peronosporaceae</taxon>
        <taxon>Phytophthora</taxon>
    </lineage>
</organism>
<evidence type="ECO:0000256" key="1">
    <source>
        <dbReference type="SAM" id="MobiDB-lite"/>
    </source>
</evidence>
<dbReference type="InterPro" id="IPR001849">
    <property type="entry name" value="PH_domain"/>
</dbReference>
<feature type="domain" description="PH" evidence="2">
    <location>
        <begin position="32"/>
        <end position="106"/>
    </location>
</feature>
<dbReference type="AlphaFoldDB" id="A0A6A4G261"/>
<name>A0A6A4G261_9STRA</name>
<dbReference type="EMBL" id="QXFV01000074">
    <property type="protein sequence ID" value="KAE9050608.1"/>
    <property type="molecule type" value="Genomic_DNA"/>
</dbReference>
<dbReference type="SUPFAM" id="SSF50729">
    <property type="entry name" value="PH domain-like"/>
    <property type="match status" value="1"/>
</dbReference>
<accession>A0A6A4G261</accession>
<dbReference type="Pfam" id="PF00169">
    <property type="entry name" value="PH"/>
    <property type="match status" value="1"/>
</dbReference>
<evidence type="ECO:0000313" key="6">
    <source>
        <dbReference type="Proteomes" id="UP000434957"/>
    </source>
</evidence>